<sequence length="33" mass="3620">VLLDDLPILQGVMSAILLPPALYFTYGFLEALL</sequence>
<accession>X0U4D5</accession>
<keyword evidence="1" id="KW-0812">Transmembrane</keyword>
<protein>
    <submittedName>
        <fullName evidence="2">Uncharacterized protein</fullName>
    </submittedName>
</protein>
<feature type="transmembrane region" description="Helical" evidence="1">
    <location>
        <begin position="6"/>
        <end position="29"/>
    </location>
</feature>
<name>X0U4D5_9ZZZZ</name>
<evidence type="ECO:0000256" key="1">
    <source>
        <dbReference type="SAM" id="Phobius"/>
    </source>
</evidence>
<keyword evidence="1" id="KW-1133">Transmembrane helix</keyword>
<comment type="caution">
    <text evidence="2">The sequence shown here is derived from an EMBL/GenBank/DDBJ whole genome shotgun (WGS) entry which is preliminary data.</text>
</comment>
<gene>
    <name evidence="2" type="ORF">S01H1_30109</name>
</gene>
<dbReference type="EMBL" id="BARS01018505">
    <property type="protein sequence ID" value="GAF95252.1"/>
    <property type="molecule type" value="Genomic_DNA"/>
</dbReference>
<evidence type="ECO:0000313" key="2">
    <source>
        <dbReference type="EMBL" id="GAF95252.1"/>
    </source>
</evidence>
<reference evidence="2" key="1">
    <citation type="journal article" date="2014" name="Front. Microbiol.">
        <title>High frequency of phylogenetically diverse reductive dehalogenase-homologous genes in deep subseafloor sedimentary metagenomes.</title>
        <authorList>
            <person name="Kawai M."/>
            <person name="Futagami T."/>
            <person name="Toyoda A."/>
            <person name="Takaki Y."/>
            <person name="Nishi S."/>
            <person name="Hori S."/>
            <person name="Arai W."/>
            <person name="Tsubouchi T."/>
            <person name="Morono Y."/>
            <person name="Uchiyama I."/>
            <person name="Ito T."/>
            <person name="Fujiyama A."/>
            <person name="Inagaki F."/>
            <person name="Takami H."/>
        </authorList>
    </citation>
    <scope>NUCLEOTIDE SEQUENCE</scope>
    <source>
        <strain evidence="2">Expedition CK06-06</strain>
    </source>
</reference>
<organism evidence="2">
    <name type="scientific">marine sediment metagenome</name>
    <dbReference type="NCBI Taxonomy" id="412755"/>
    <lineage>
        <taxon>unclassified sequences</taxon>
        <taxon>metagenomes</taxon>
        <taxon>ecological metagenomes</taxon>
    </lineage>
</organism>
<feature type="non-terminal residue" evidence="2">
    <location>
        <position position="1"/>
    </location>
</feature>
<proteinExistence type="predicted"/>
<dbReference type="AlphaFoldDB" id="X0U4D5"/>
<keyword evidence="1" id="KW-0472">Membrane</keyword>